<keyword evidence="2" id="KW-1185">Reference proteome</keyword>
<comment type="caution">
    <text evidence="1">The sequence shown here is derived from an EMBL/GenBank/DDBJ whole genome shotgun (WGS) entry which is preliminary data.</text>
</comment>
<dbReference type="SUPFAM" id="SSF56601">
    <property type="entry name" value="beta-lactamase/transpeptidase-like"/>
    <property type="match status" value="1"/>
</dbReference>
<dbReference type="InterPro" id="IPR012338">
    <property type="entry name" value="Beta-lactam/transpept-like"/>
</dbReference>
<protein>
    <submittedName>
        <fullName evidence="1">Uncharacterized protein</fullName>
    </submittedName>
</protein>
<dbReference type="EMBL" id="JARUHM010000009">
    <property type="protein sequence ID" value="MDT9410643.1"/>
    <property type="molecule type" value="Genomic_DNA"/>
</dbReference>
<name>A0ABU3PLE4_9CORY</name>
<dbReference type="RefSeq" id="WP_315643814.1">
    <property type="nucleotide sequence ID" value="NZ_JASFAY010000010.1"/>
</dbReference>
<reference evidence="1 2" key="1">
    <citation type="submission" date="2023-03" db="EMBL/GenBank/DDBJ databases">
        <title>Whole genome sequence of the first Corynebacterium rouxii strains isolated in Brazil: a recent member of Corynebacterium diphtheriae complex.</title>
        <authorList>
            <person name="Vieira V."/>
            <person name="Ramos J.N."/>
            <person name="Araujo M.R.B."/>
            <person name="Baio P.V."/>
            <person name="Sant'Anna L.O."/>
            <person name="Veras J.F.C."/>
            <person name="Vieira E.M.D."/>
            <person name="Sousa M.A.B."/>
            <person name="Camargo C.H."/>
            <person name="Sacchi C.T."/>
            <person name="Campos K.R."/>
            <person name="Santos M.B.N."/>
            <person name="Bokermann S."/>
            <person name="Alvim L.B."/>
            <person name="Santos L.S."/>
            <person name="Mattos-Guaraldi A.L."/>
        </authorList>
    </citation>
    <scope>NUCLEOTIDE SEQUENCE [LARGE SCALE GENOMIC DNA]</scope>
    <source>
        <strain evidence="1 2">70862</strain>
    </source>
</reference>
<proteinExistence type="predicted"/>
<gene>
    <name evidence="1" type="ORF">P8T80_04495</name>
</gene>
<dbReference type="Gene3D" id="3.40.710.10">
    <property type="entry name" value="DD-peptidase/beta-lactamase superfamily"/>
    <property type="match status" value="1"/>
</dbReference>
<sequence length="67" mass="7220">MTAGTQAGVPAWFTIKVLISIAALRANSGNDVLMRQAITVSDNDAARALWDSLGSPRESWGYPSTRR</sequence>
<evidence type="ECO:0000313" key="1">
    <source>
        <dbReference type="EMBL" id="MDT9410643.1"/>
    </source>
</evidence>
<evidence type="ECO:0000313" key="2">
    <source>
        <dbReference type="Proteomes" id="UP001265983"/>
    </source>
</evidence>
<accession>A0ABU3PLE4</accession>
<organism evidence="1 2">
    <name type="scientific">Corynebacterium rouxii</name>
    <dbReference type="NCBI Taxonomy" id="2719119"/>
    <lineage>
        <taxon>Bacteria</taxon>
        <taxon>Bacillati</taxon>
        <taxon>Actinomycetota</taxon>
        <taxon>Actinomycetes</taxon>
        <taxon>Mycobacteriales</taxon>
        <taxon>Corynebacteriaceae</taxon>
        <taxon>Corynebacterium</taxon>
    </lineage>
</organism>
<dbReference type="Proteomes" id="UP001265983">
    <property type="component" value="Unassembled WGS sequence"/>
</dbReference>